<name>A0A4R6RNJ1_9BURK</name>
<dbReference type="EMBL" id="SNXW01000001">
    <property type="protein sequence ID" value="TDP88174.1"/>
    <property type="molecule type" value="Genomic_DNA"/>
</dbReference>
<proteinExistence type="predicted"/>
<dbReference type="InterPro" id="IPR036691">
    <property type="entry name" value="Endo/exonu/phosph_ase_sf"/>
</dbReference>
<keyword evidence="2" id="KW-0255">Endonuclease</keyword>
<evidence type="ECO:0000259" key="1">
    <source>
        <dbReference type="Pfam" id="PF03372"/>
    </source>
</evidence>
<dbReference type="Pfam" id="PF03372">
    <property type="entry name" value="Exo_endo_phos"/>
    <property type="match status" value="1"/>
</dbReference>
<keyword evidence="2" id="KW-0269">Exonuclease</keyword>
<dbReference type="Gene3D" id="3.60.10.10">
    <property type="entry name" value="Endonuclease/exonuclease/phosphatase"/>
    <property type="match status" value="1"/>
</dbReference>
<evidence type="ECO:0000313" key="2">
    <source>
        <dbReference type="EMBL" id="TDP88174.1"/>
    </source>
</evidence>
<dbReference type="GO" id="GO:0004527">
    <property type="term" value="F:exonuclease activity"/>
    <property type="evidence" value="ECO:0007669"/>
    <property type="project" value="UniProtKB-KW"/>
</dbReference>
<dbReference type="GO" id="GO:0004519">
    <property type="term" value="F:endonuclease activity"/>
    <property type="evidence" value="ECO:0007669"/>
    <property type="project" value="UniProtKB-KW"/>
</dbReference>
<dbReference type="SUPFAM" id="SSF56219">
    <property type="entry name" value="DNase I-like"/>
    <property type="match status" value="1"/>
</dbReference>
<evidence type="ECO:0000313" key="3">
    <source>
        <dbReference type="Proteomes" id="UP000294593"/>
    </source>
</evidence>
<gene>
    <name evidence="2" type="ORF">EV672_101318</name>
</gene>
<accession>A0A4R6RNJ1</accession>
<dbReference type="GO" id="GO:0006506">
    <property type="term" value="P:GPI anchor biosynthetic process"/>
    <property type="evidence" value="ECO:0007669"/>
    <property type="project" value="TreeGrafter"/>
</dbReference>
<comment type="caution">
    <text evidence="2">The sequence shown here is derived from an EMBL/GenBank/DDBJ whole genome shotgun (WGS) entry which is preliminary data.</text>
</comment>
<reference evidence="2 3" key="1">
    <citation type="submission" date="2019-03" db="EMBL/GenBank/DDBJ databases">
        <title>Genomic Encyclopedia of Type Strains, Phase IV (KMG-IV): sequencing the most valuable type-strain genomes for metagenomic binning, comparative biology and taxonomic classification.</title>
        <authorList>
            <person name="Goeker M."/>
        </authorList>
    </citation>
    <scope>NUCLEOTIDE SEQUENCE [LARGE SCALE GENOMIC DNA]</scope>
    <source>
        <strain evidence="2 3">DSM 11901</strain>
    </source>
</reference>
<sequence length="270" mass="29643">MLNPLQSSLLPPSTVGSSCLRVATYNIHKGVRGMGPAKRLEIHNLGLAVEALDADIVCLQEVRHFHEAEARRFSRTQFGHLGWPSSPQADYLAPEGYEVAYRTNAVTRGGEHGNALLARWPLGDVGHHDVSDHRFEQRGLLHVPVHWQDVTVHVVVVHLGLIHASRARQAERLAALVRNEIPAGAPVVVAGDFNDWNEKLDGILQDAGLQRALGPDDSRVATFPSLVPVLSLDRVYTRGLRCVSVMVPRGSAWARLSDHLPLVVELERVG</sequence>
<dbReference type="InterPro" id="IPR051916">
    <property type="entry name" value="GPI-anchor_lipid_remodeler"/>
</dbReference>
<keyword evidence="3" id="KW-1185">Reference proteome</keyword>
<keyword evidence="2" id="KW-0378">Hydrolase</keyword>
<dbReference type="Proteomes" id="UP000294593">
    <property type="component" value="Unassembled WGS sequence"/>
</dbReference>
<organism evidence="2 3">
    <name type="scientific">Aquabacterium commune</name>
    <dbReference type="NCBI Taxonomy" id="70586"/>
    <lineage>
        <taxon>Bacteria</taxon>
        <taxon>Pseudomonadati</taxon>
        <taxon>Pseudomonadota</taxon>
        <taxon>Betaproteobacteria</taxon>
        <taxon>Burkholderiales</taxon>
        <taxon>Aquabacterium</taxon>
    </lineage>
</organism>
<protein>
    <submittedName>
        <fullName evidence="2">Endonuclease/exonuclease/phosphatase family metal-dependent hydrolase</fullName>
    </submittedName>
</protein>
<feature type="domain" description="Endonuclease/exonuclease/phosphatase" evidence="1">
    <location>
        <begin position="23"/>
        <end position="259"/>
    </location>
</feature>
<dbReference type="PANTHER" id="PTHR14859">
    <property type="entry name" value="CALCOFLUOR WHITE HYPERSENSITIVE PROTEIN PRECURSOR"/>
    <property type="match status" value="1"/>
</dbReference>
<keyword evidence="2" id="KW-0540">Nuclease</keyword>
<dbReference type="PANTHER" id="PTHR14859:SF1">
    <property type="entry name" value="PGAP2-INTERACTING PROTEIN"/>
    <property type="match status" value="1"/>
</dbReference>
<dbReference type="InterPro" id="IPR005135">
    <property type="entry name" value="Endo/exonuclease/phosphatase"/>
</dbReference>
<dbReference type="AlphaFoldDB" id="A0A4R6RNJ1"/>
<dbReference type="GO" id="GO:0016020">
    <property type="term" value="C:membrane"/>
    <property type="evidence" value="ECO:0007669"/>
    <property type="project" value="GOC"/>
</dbReference>